<evidence type="ECO:0000259" key="1">
    <source>
        <dbReference type="Pfam" id="PF07727"/>
    </source>
</evidence>
<dbReference type="AlphaFoldDB" id="A0A2N9EQN2"/>
<accession>A0A2N9EQN2</accession>
<reference evidence="2" key="1">
    <citation type="submission" date="2018-02" db="EMBL/GenBank/DDBJ databases">
        <authorList>
            <person name="Cohen D.B."/>
            <person name="Kent A.D."/>
        </authorList>
    </citation>
    <scope>NUCLEOTIDE SEQUENCE</scope>
</reference>
<dbReference type="PANTHER" id="PTHR11439">
    <property type="entry name" value="GAG-POL-RELATED RETROTRANSPOSON"/>
    <property type="match status" value="1"/>
</dbReference>
<dbReference type="PANTHER" id="PTHR11439:SF450">
    <property type="entry name" value="REVERSE TRANSCRIPTASE TY1_COPIA-TYPE DOMAIN-CONTAINING PROTEIN"/>
    <property type="match status" value="1"/>
</dbReference>
<feature type="domain" description="Reverse transcriptase Ty1/copia-type" evidence="1">
    <location>
        <begin position="225"/>
        <end position="306"/>
    </location>
</feature>
<dbReference type="Pfam" id="PF14223">
    <property type="entry name" value="Retrotran_gag_2"/>
    <property type="match status" value="1"/>
</dbReference>
<dbReference type="SUPFAM" id="SSF56672">
    <property type="entry name" value="DNA/RNA polymerases"/>
    <property type="match status" value="1"/>
</dbReference>
<proteinExistence type="predicted"/>
<dbReference type="InterPro" id="IPR043502">
    <property type="entry name" value="DNA/RNA_pol_sf"/>
</dbReference>
<dbReference type="CDD" id="cd09272">
    <property type="entry name" value="RNase_HI_RT_Ty1"/>
    <property type="match status" value="1"/>
</dbReference>
<dbReference type="EMBL" id="OIVN01000242">
    <property type="protein sequence ID" value="SPC76919.1"/>
    <property type="molecule type" value="Genomic_DNA"/>
</dbReference>
<sequence>MSTSSSSTSETLISTDHTSPSLTPVHHLITIKLTRDNYLLWKAQVVPYLKGQHLFRFVDGSHPCPSQVVASASSDSTVVLLNSEFTKWQLQDQLILSALISSLSEKVMTHVVKCTTSRDIWLTLERMFTAQSRARAMQLHYKLATLKQGALSIADYFHTFTGLVDTLAAIGQPVNDSDALLFLLARLGLEYDSLITSVHQRLQPPSIDELYGHLLNLYGHPTFTMYFLIYVDDIIITNSKTSAITELLTLLKSEFAIKDLGGLNFFLGIEVVPSVSGVLLTQQRYILDLLKRTNMATAKPVCSPMAPSTHLSLFEGEHFSDATLYCSTVGTLQYLSITRPDIAFTVNKLSQYMHQPTLLHWQAVKRLLRYLKHTITHGLHLQPSNTTVLQAFTDADWAGSRDDRRSTGGFRVFLGKNLISWSCKKQATVARSSTEAEYKALANAAAEIQWFKSLLSELGISLTTTPILWCDNIGATYLSSNPVFHARTKHVEIDFHFVRDMVANKSLVSL</sequence>
<organism evidence="2">
    <name type="scientific">Fagus sylvatica</name>
    <name type="common">Beechnut</name>
    <dbReference type="NCBI Taxonomy" id="28930"/>
    <lineage>
        <taxon>Eukaryota</taxon>
        <taxon>Viridiplantae</taxon>
        <taxon>Streptophyta</taxon>
        <taxon>Embryophyta</taxon>
        <taxon>Tracheophyta</taxon>
        <taxon>Spermatophyta</taxon>
        <taxon>Magnoliopsida</taxon>
        <taxon>eudicotyledons</taxon>
        <taxon>Gunneridae</taxon>
        <taxon>Pentapetalae</taxon>
        <taxon>rosids</taxon>
        <taxon>fabids</taxon>
        <taxon>Fagales</taxon>
        <taxon>Fagaceae</taxon>
        <taxon>Fagus</taxon>
    </lineage>
</organism>
<protein>
    <recommendedName>
        <fullName evidence="1">Reverse transcriptase Ty1/copia-type domain-containing protein</fullName>
    </recommendedName>
</protein>
<gene>
    <name evidence="2" type="ORF">FSB_LOCUS4801</name>
</gene>
<evidence type="ECO:0000313" key="2">
    <source>
        <dbReference type="EMBL" id="SPC76919.1"/>
    </source>
</evidence>
<dbReference type="InterPro" id="IPR013103">
    <property type="entry name" value="RVT_2"/>
</dbReference>
<name>A0A2N9EQN2_FAGSY</name>
<dbReference type="Pfam" id="PF07727">
    <property type="entry name" value="RVT_2"/>
    <property type="match status" value="1"/>
</dbReference>